<reference evidence="1" key="2">
    <citation type="submission" date="2025-09" db="UniProtKB">
        <authorList>
            <consortium name="EnsemblPlants"/>
        </authorList>
    </citation>
    <scope>IDENTIFICATION</scope>
</reference>
<protein>
    <submittedName>
        <fullName evidence="1">Uncharacterized protein</fullName>
    </submittedName>
</protein>
<name>A0ACD5YJ70_AVESA</name>
<evidence type="ECO:0000313" key="2">
    <source>
        <dbReference type="Proteomes" id="UP001732700"/>
    </source>
</evidence>
<dbReference type="EnsemblPlants" id="AVESA.00010b.r2.5DG0986300.1">
    <property type="protein sequence ID" value="AVESA.00010b.r2.5DG0986300.1.CDS.1"/>
    <property type="gene ID" value="AVESA.00010b.r2.5DG0986300"/>
</dbReference>
<evidence type="ECO:0000313" key="1">
    <source>
        <dbReference type="EnsemblPlants" id="AVESA.00010b.r2.5DG0986300.1.CDS.1"/>
    </source>
</evidence>
<reference evidence="1" key="1">
    <citation type="submission" date="2021-05" db="EMBL/GenBank/DDBJ databases">
        <authorList>
            <person name="Scholz U."/>
            <person name="Mascher M."/>
            <person name="Fiebig A."/>
        </authorList>
    </citation>
    <scope>NUCLEOTIDE SEQUENCE [LARGE SCALE GENOMIC DNA]</scope>
</reference>
<organism evidence="1 2">
    <name type="scientific">Avena sativa</name>
    <name type="common">Oat</name>
    <dbReference type="NCBI Taxonomy" id="4498"/>
    <lineage>
        <taxon>Eukaryota</taxon>
        <taxon>Viridiplantae</taxon>
        <taxon>Streptophyta</taxon>
        <taxon>Embryophyta</taxon>
        <taxon>Tracheophyta</taxon>
        <taxon>Spermatophyta</taxon>
        <taxon>Magnoliopsida</taxon>
        <taxon>Liliopsida</taxon>
        <taxon>Poales</taxon>
        <taxon>Poaceae</taxon>
        <taxon>BOP clade</taxon>
        <taxon>Pooideae</taxon>
        <taxon>Poodae</taxon>
        <taxon>Poeae</taxon>
        <taxon>Poeae Chloroplast Group 1 (Aveneae type)</taxon>
        <taxon>Aveninae</taxon>
        <taxon>Avena</taxon>
    </lineage>
</organism>
<keyword evidence="2" id="KW-1185">Reference proteome</keyword>
<proteinExistence type="predicted"/>
<dbReference type="Proteomes" id="UP001732700">
    <property type="component" value="Chromosome 5D"/>
</dbReference>
<sequence length="286" mass="31541">MTDASKPGDTPRAMSSRTPERSPGGGDTSRSPSRGRSRTRRRGKEIIVHERTVQERGVQASALVWPTLTTTNYIEWALLMQINMGACMMWDTVEGNPPNVPTDKAALAAILRAVPPEMVGTLVVKKTAKEAWDAVKAMRVGVDRVREATRQRLRKEFEAIVFRDGETLDSFGMQITSLVNNLRSLGDTVEDVTIVQKILREVPERYRQMACSIETLLDLNTVSVEELLGCLRSSEERHGESAPASGAGATLLLTEEEWDARRRQRELGSGSTNGKNKGKGKGKPQP</sequence>
<accession>A0ACD5YJ70</accession>